<feature type="region of interest" description="Disordered" evidence="1">
    <location>
        <begin position="76"/>
        <end position="151"/>
    </location>
</feature>
<gene>
    <name evidence="2" type="ORF">GCM10014715_05220</name>
</gene>
<accession>A0A918ZIY5</accession>
<dbReference type="Proteomes" id="UP000641386">
    <property type="component" value="Unassembled WGS sequence"/>
</dbReference>
<evidence type="ECO:0000313" key="3">
    <source>
        <dbReference type="Proteomes" id="UP000641386"/>
    </source>
</evidence>
<feature type="compositionally biased region" description="Pro residues" evidence="1">
    <location>
        <begin position="82"/>
        <end position="100"/>
    </location>
</feature>
<feature type="compositionally biased region" description="Acidic residues" evidence="1">
    <location>
        <begin position="130"/>
        <end position="144"/>
    </location>
</feature>
<proteinExistence type="predicted"/>
<reference evidence="2" key="1">
    <citation type="journal article" date="2014" name="Int. J. Syst. Evol. Microbiol.">
        <title>Complete genome sequence of Corynebacterium casei LMG S-19264T (=DSM 44701T), isolated from a smear-ripened cheese.</title>
        <authorList>
            <consortium name="US DOE Joint Genome Institute (JGI-PGF)"/>
            <person name="Walter F."/>
            <person name="Albersmeier A."/>
            <person name="Kalinowski J."/>
            <person name="Ruckert C."/>
        </authorList>
    </citation>
    <scope>NUCLEOTIDE SEQUENCE</scope>
    <source>
        <strain evidence="2">JCM 3302</strain>
    </source>
</reference>
<protein>
    <submittedName>
        <fullName evidence="2">Uncharacterized protein</fullName>
    </submittedName>
</protein>
<sequence>MGRPDRHLGRIALDEVFLQMRGAAGREDVAELLRRSAAYDDGEPFRPTTTRLRGPENCMATSLSSRCVYAHAARRVPAPAVRGPPPAPEPRPLPAGPPSRPGATDATVTTGPRAAARGGRPMKTRRDDEERRDEEEQRDEEERRDEDGEGR</sequence>
<evidence type="ECO:0000256" key="1">
    <source>
        <dbReference type="SAM" id="MobiDB-lite"/>
    </source>
</evidence>
<reference evidence="2" key="2">
    <citation type="submission" date="2020-09" db="EMBL/GenBank/DDBJ databases">
        <authorList>
            <person name="Sun Q."/>
            <person name="Ohkuma M."/>
        </authorList>
    </citation>
    <scope>NUCLEOTIDE SEQUENCE</scope>
    <source>
        <strain evidence="2">JCM 3302</strain>
    </source>
</reference>
<dbReference type="EMBL" id="BNBC01000002">
    <property type="protein sequence ID" value="GHE55354.1"/>
    <property type="molecule type" value="Genomic_DNA"/>
</dbReference>
<evidence type="ECO:0000313" key="2">
    <source>
        <dbReference type="EMBL" id="GHE55354.1"/>
    </source>
</evidence>
<organism evidence="2 3">
    <name type="scientific">Streptomyces spiralis</name>
    <dbReference type="NCBI Taxonomy" id="66376"/>
    <lineage>
        <taxon>Bacteria</taxon>
        <taxon>Bacillati</taxon>
        <taxon>Actinomycetota</taxon>
        <taxon>Actinomycetes</taxon>
        <taxon>Kitasatosporales</taxon>
        <taxon>Streptomycetaceae</taxon>
        <taxon>Streptomyces</taxon>
    </lineage>
</organism>
<keyword evidence="3" id="KW-1185">Reference proteome</keyword>
<name>A0A918ZIY5_9ACTN</name>
<comment type="caution">
    <text evidence="2">The sequence shown here is derived from an EMBL/GenBank/DDBJ whole genome shotgun (WGS) entry which is preliminary data.</text>
</comment>
<dbReference type="AlphaFoldDB" id="A0A918ZIY5"/>